<dbReference type="STRING" id="2020962.A0A2N1JB51"/>
<dbReference type="OrthoDB" id="423313at2759"/>
<name>A0A2N1JB51_9BASI</name>
<dbReference type="InterPro" id="IPR036249">
    <property type="entry name" value="Thioredoxin-like_sf"/>
</dbReference>
<proteinExistence type="predicted"/>
<dbReference type="InterPro" id="IPR002109">
    <property type="entry name" value="Glutaredoxin"/>
</dbReference>
<accession>A0A2N1JB51</accession>
<dbReference type="AlphaFoldDB" id="A0A2N1JB51"/>
<gene>
    <name evidence="2" type="ORF">MVES_002301</name>
</gene>
<dbReference type="EMBL" id="KZ454991">
    <property type="protein sequence ID" value="PKI83732.1"/>
    <property type="molecule type" value="Genomic_DNA"/>
</dbReference>
<dbReference type="Gene3D" id="3.40.30.10">
    <property type="entry name" value="Glutaredoxin"/>
    <property type="match status" value="1"/>
</dbReference>
<evidence type="ECO:0000259" key="1">
    <source>
        <dbReference type="Pfam" id="PF00462"/>
    </source>
</evidence>
<dbReference type="Pfam" id="PF00462">
    <property type="entry name" value="Glutaredoxin"/>
    <property type="match status" value="1"/>
</dbReference>
<dbReference type="SUPFAM" id="SSF52833">
    <property type="entry name" value="Thioredoxin-like"/>
    <property type="match status" value="1"/>
</dbReference>
<dbReference type="PROSITE" id="PS51354">
    <property type="entry name" value="GLUTAREDOXIN_2"/>
    <property type="match status" value="1"/>
</dbReference>
<dbReference type="Proteomes" id="UP000232875">
    <property type="component" value="Unassembled WGS sequence"/>
</dbReference>
<dbReference type="GO" id="GO:0016491">
    <property type="term" value="F:oxidoreductase activity"/>
    <property type="evidence" value="ECO:0007669"/>
    <property type="project" value="UniProtKB-ARBA"/>
</dbReference>
<evidence type="ECO:0000313" key="3">
    <source>
        <dbReference type="Proteomes" id="UP000232875"/>
    </source>
</evidence>
<evidence type="ECO:0000313" key="2">
    <source>
        <dbReference type="EMBL" id="PKI83732.1"/>
    </source>
</evidence>
<organism evidence="2 3">
    <name type="scientific">Malassezia vespertilionis</name>
    <dbReference type="NCBI Taxonomy" id="2020962"/>
    <lineage>
        <taxon>Eukaryota</taxon>
        <taxon>Fungi</taxon>
        <taxon>Dikarya</taxon>
        <taxon>Basidiomycota</taxon>
        <taxon>Ustilaginomycotina</taxon>
        <taxon>Malasseziomycetes</taxon>
        <taxon>Malasseziales</taxon>
        <taxon>Malasseziaceae</taxon>
        <taxon>Malassezia</taxon>
    </lineage>
</organism>
<sequence>MHGAQFETDAYALVHTIPGAIPGVVNAHTGAEDGGNDGQAYPTQAHMRVVLLEQLYGGTFSLENSVWPSWRAWLETAQYPTDAHVQFLSELIRMNGSTTDARFFLEHPVAWDREHGRKFRASVFSLTYCPYSRAAKARLSALQANFSIVEADEIGSSGQVTSFKSLLKLVTGHPTFPKVLLNTKVLLDEDGLLVGMLRDAGALPNVM</sequence>
<feature type="domain" description="Glutaredoxin" evidence="1">
    <location>
        <begin position="123"/>
        <end position="184"/>
    </location>
</feature>
<protein>
    <recommendedName>
        <fullName evidence="1">Glutaredoxin domain-containing protein</fullName>
    </recommendedName>
</protein>
<reference evidence="2 3" key="1">
    <citation type="submission" date="2017-10" db="EMBL/GenBank/DDBJ databases">
        <title>A novel species of cold-tolerant Malassezia isolated from bats.</title>
        <authorList>
            <person name="Lorch J.M."/>
            <person name="Palmer J.M."/>
            <person name="Vanderwolf K.J."/>
            <person name="Schmidt K.Z."/>
            <person name="Verant M.L."/>
            <person name="Weller T.J."/>
            <person name="Blehert D.S."/>
        </authorList>
    </citation>
    <scope>NUCLEOTIDE SEQUENCE [LARGE SCALE GENOMIC DNA]</scope>
    <source>
        <strain evidence="2 3">NWHC:44797-103</strain>
    </source>
</reference>
<keyword evidence="3" id="KW-1185">Reference proteome</keyword>